<evidence type="ECO:0000313" key="8">
    <source>
        <dbReference type="Proteomes" id="UP000466785"/>
    </source>
</evidence>
<keyword evidence="2" id="KW-0663">Pyridoxal phosphate</keyword>
<organism evidence="7 8">
    <name type="scientific">Mycolicibacterium poriferae</name>
    <dbReference type="NCBI Taxonomy" id="39694"/>
    <lineage>
        <taxon>Bacteria</taxon>
        <taxon>Bacillati</taxon>
        <taxon>Actinomycetota</taxon>
        <taxon>Actinomycetes</taxon>
        <taxon>Mycobacteriales</taxon>
        <taxon>Mycobacteriaceae</taxon>
        <taxon>Mycolicibacterium</taxon>
    </lineage>
</organism>
<dbReference type="CDD" id="cd00609">
    <property type="entry name" value="AAT_like"/>
    <property type="match status" value="1"/>
</dbReference>
<gene>
    <name evidence="7" type="ORF">MPOR_45950</name>
</gene>
<reference evidence="7 8" key="1">
    <citation type="journal article" date="2019" name="Emerg. Microbes Infect.">
        <title>Comprehensive subspecies identification of 175 nontuberculous mycobacteria species based on 7547 genomic profiles.</title>
        <authorList>
            <person name="Matsumoto Y."/>
            <person name="Kinjo T."/>
            <person name="Motooka D."/>
            <person name="Nabeya D."/>
            <person name="Jung N."/>
            <person name="Uechi K."/>
            <person name="Horii T."/>
            <person name="Iida T."/>
            <person name="Fujita J."/>
            <person name="Nakamura S."/>
        </authorList>
    </citation>
    <scope>NUCLEOTIDE SEQUENCE [LARGE SCALE GENOMIC DNA]</scope>
    <source>
        <strain evidence="7 8">JCM 12603</strain>
    </source>
</reference>
<evidence type="ECO:0000256" key="1">
    <source>
        <dbReference type="ARBA" id="ARBA00005384"/>
    </source>
</evidence>
<dbReference type="Gene3D" id="3.40.640.10">
    <property type="entry name" value="Type I PLP-dependent aspartate aminotransferase-like (Major domain)"/>
    <property type="match status" value="1"/>
</dbReference>
<dbReference type="Gene3D" id="1.10.10.10">
    <property type="entry name" value="Winged helix-like DNA-binding domain superfamily/Winged helix DNA-binding domain"/>
    <property type="match status" value="1"/>
</dbReference>
<dbReference type="CDD" id="cd07377">
    <property type="entry name" value="WHTH_GntR"/>
    <property type="match status" value="1"/>
</dbReference>
<dbReference type="PANTHER" id="PTHR46577">
    <property type="entry name" value="HTH-TYPE TRANSCRIPTIONAL REGULATORY PROTEIN GABR"/>
    <property type="match status" value="1"/>
</dbReference>
<dbReference type="InterPro" id="IPR015424">
    <property type="entry name" value="PyrdxlP-dep_Trfase"/>
</dbReference>
<keyword evidence="8" id="KW-1185">Reference proteome</keyword>
<keyword evidence="4" id="KW-0238">DNA-binding</keyword>
<evidence type="ECO:0000256" key="5">
    <source>
        <dbReference type="ARBA" id="ARBA00023163"/>
    </source>
</evidence>
<dbReference type="Pfam" id="PF00392">
    <property type="entry name" value="GntR"/>
    <property type="match status" value="1"/>
</dbReference>
<evidence type="ECO:0000256" key="4">
    <source>
        <dbReference type="ARBA" id="ARBA00023125"/>
    </source>
</evidence>
<dbReference type="Proteomes" id="UP000466785">
    <property type="component" value="Chromosome"/>
</dbReference>
<sequence>MSPTISPDRLARLVGEFDRAPAYRGLCEALQELIGDGRIPIGARLPSERTVTAALAVSRTTVTRAYAELAAAGFAVARQGSGTFAAVPVDRRKVHDRVRHPLGMPPSGDSVDLSIAAGAATPGTMSGVERALAALPSYLAEDGYLPSGLPELQSRVAESFAARGLPTEPEQIVITTGALAAVATVARALTRPGDRVMVESPVYANAIDALRLGGARLVSSPLADPLGDAGWDLDGVEATLRQSSPKLAYLIPDFQNPTGFLMSEADRARYAAALRHSRTTAIVDETLQPLSFAGEPMPAPFASFEPSTVTIGSASKVFWGGLRVGWIRAPRALVDRLVAARVRADLGTSLLDQLVVTELLGTDGIVAQRRAELRSRRDFLAAALRRDLPDWRFRIPQGGLSMWVRLPHGSATRLAVELERHGLKVAPGPVFTVEGGADGWLRIPFAKPEDELAGAVRLMADVWPTVSGVDGGTQTTRTLIA</sequence>
<dbReference type="PRINTS" id="PR00035">
    <property type="entry name" value="HTHGNTR"/>
</dbReference>
<dbReference type="InterPro" id="IPR036388">
    <property type="entry name" value="WH-like_DNA-bd_sf"/>
</dbReference>
<dbReference type="InterPro" id="IPR004839">
    <property type="entry name" value="Aminotransferase_I/II_large"/>
</dbReference>
<evidence type="ECO:0000259" key="6">
    <source>
        <dbReference type="PROSITE" id="PS50949"/>
    </source>
</evidence>
<dbReference type="PROSITE" id="PS50949">
    <property type="entry name" value="HTH_GNTR"/>
    <property type="match status" value="1"/>
</dbReference>
<evidence type="ECO:0000256" key="3">
    <source>
        <dbReference type="ARBA" id="ARBA00023015"/>
    </source>
</evidence>
<keyword evidence="3" id="KW-0805">Transcription regulation</keyword>
<dbReference type="GO" id="GO:0030170">
    <property type="term" value="F:pyridoxal phosphate binding"/>
    <property type="evidence" value="ECO:0007669"/>
    <property type="project" value="InterPro"/>
</dbReference>
<keyword evidence="5" id="KW-0804">Transcription</keyword>
<dbReference type="InterPro" id="IPR015421">
    <property type="entry name" value="PyrdxlP-dep_Trfase_major"/>
</dbReference>
<accession>A0A6N4VGJ8</accession>
<dbReference type="InterPro" id="IPR036390">
    <property type="entry name" value="WH_DNA-bd_sf"/>
</dbReference>
<evidence type="ECO:0000313" key="7">
    <source>
        <dbReference type="EMBL" id="BBX53569.1"/>
    </source>
</evidence>
<dbReference type="PANTHER" id="PTHR46577:SF1">
    <property type="entry name" value="HTH-TYPE TRANSCRIPTIONAL REGULATORY PROTEIN GABR"/>
    <property type="match status" value="1"/>
</dbReference>
<dbReference type="RefSeq" id="WP_163677972.1">
    <property type="nucleotide sequence ID" value="NZ_AP022570.1"/>
</dbReference>
<dbReference type="GO" id="GO:0003677">
    <property type="term" value="F:DNA binding"/>
    <property type="evidence" value="ECO:0007669"/>
    <property type="project" value="UniProtKB-KW"/>
</dbReference>
<dbReference type="GO" id="GO:0003700">
    <property type="term" value="F:DNA-binding transcription factor activity"/>
    <property type="evidence" value="ECO:0007669"/>
    <property type="project" value="InterPro"/>
</dbReference>
<dbReference type="InterPro" id="IPR051446">
    <property type="entry name" value="HTH_trans_reg/aminotransferase"/>
</dbReference>
<dbReference type="EMBL" id="AP022570">
    <property type="protein sequence ID" value="BBX53569.1"/>
    <property type="molecule type" value="Genomic_DNA"/>
</dbReference>
<comment type="similarity">
    <text evidence="1">In the C-terminal section; belongs to the class-I pyridoxal-phosphate-dependent aminotransferase family.</text>
</comment>
<dbReference type="AlphaFoldDB" id="A0A6N4VGJ8"/>
<dbReference type="InterPro" id="IPR000524">
    <property type="entry name" value="Tscrpt_reg_HTH_GntR"/>
</dbReference>
<dbReference type="KEGG" id="mpof:MPOR_45950"/>
<proteinExistence type="inferred from homology"/>
<dbReference type="SUPFAM" id="SSF53383">
    <property type="entry name" value="PLP-dependent transferases"/>
    <property type="match status" value="1"/>
</dbReference>
<evidence type="ECO:0000256" key="2">
    <source>
        <dbReference type="ARBA" id="ARBA00022898"/>
    </source>
</evidence>
<dbReference type="Pfam" id="PF00155">
    <property type="entry name" value="Aminotran_1_2"/>
    <property type="match status" value="1"/>
</dbReference>
<dbReference type="SMART" id="SM00345">
    <property type="entry name" value="HTH_GNTR"/>
    <property type="match status" value="1"/>
</dbReference>
<protein>
    <submittedName>
        <fullName evidence="7">GntR family transcriptional regulator</fullName>
    </submittedName>
</protein>
<name>A0A6N4VGJ8_9MYCO</name>
<feature type="domain" description="HTH gntR-type" evidence="6">
    <location>
        <begin position="20"/>
        <end position="88"/>
    </location>
</feature>
<dbReference type="SUPFAM" id="SSF46785">
    <property type="entry name" value="Winged helix' DNA-binding domain"/>
    <property type="match status" value="1"/>
</dbReference>